<dbReference type="AlphaFoldDB" id="A0A8K0JKD1"/>
<organism evidence="1 2">
    <name type="scientific">Filobasidium floriforme</name>
    <dbReference type="NCBI Taxonomy" id="5210"/>
    <lineage>
        <taxon>Eukaryota</taxon>
        <taxon>Fungi</taxon>
        <taxon>Dikarya</taxon>
        <taxon>Basidiomycota</taxon>
        <taxon>Agaricomycotina</taxon>
        <taxon>Tremellomycetes</taxon>
        <taxon>Filobasidiales</taxon>
        <taxon>Filobasidiaceae</taxon>
        <taxon>Filobasidium</taxon>
    </lineage>
</organism>
<dbReference type="SUPFAM" id="SSF109604">
    <property type="entry name" value="HD-domain/PDEase-like"/>
    <property type="match status" value="1"/>
</dbReference>
<dbReference type="EMBL" id="JABELV010000068">
    <property type="protein sequence ID" value="KAG7535895.1"/>
    <property type="molecule type" value="Genomic_DNA"/>
</dbReference>
<sequence length="246" mass="27944">MDARTRSALIKQAESLVKQHMQAYDPSHDWFHVDRVRNTALRLSRDLQASGHMIDDLLVELVALFHDMAAKYTNASSLSETLSPFLSSPLTTKHLTTSQANDILHLIPYISWSTEKKLRQSGEWDRIEEQLKAEGKWDVLCCVQDADRLDAIGAFGILRVAAYSSAVNRPLHVPASNPERDQDLNAEEAVELETLRKGSSIQHFYDKLLLIKDRLKTDMGKREGEKRHQTMVDFLAAISKESDDHH</sequence>
<proteinExistence type="predicted"/>
<dbReference type="PANTHER" id="PTHR33594:SF1">
    <property type="entry name" value="HD_PDEASE DOMAIN-CONTAINING PROTEIN"/>
    <property type="match status" value="1"/>
</dbReference>
<dbReference type="CDD" id="cd00077">
    <property type="entry name" value="HDc"/>
    <property type="match status" value="1"/>
</dbReference>
<protein>
    <recommendedName>
        <fullName evidence="3">HD/PDEase domain-containing protein</fullName>
    </recommendedName>
</protein>
<dbReference type="Gene3D" id="1.10.3210.50">
    <property type="match status" value="1"/>
</dbReference>
<evidence type="ECO:0000313" key="1">
    <source>
        <dbReference type="EMBL" id="KAG7535895.1"/>
    </source>
</evidence>
<dbReference type="Proteomes" id="UP000812966">
    <property type="component" value="Unassembled WGS sequence"/>
</dbReference>
<reference evidence="1" key="1">
    <citation type="submission" date="2020-04" db="EMBL/GenBank/DDBJ databases">
        <title>Analysis of mating type loci in Filobasidium floriforme.</title>
        <authorList>
            <person name="Nowrousian M."/>
        </authorList>
    </citation>
    <scope>NUCLEOTIDE SEQUENCE</scope>
    <source>
        <strain evidence="1">CBS 6242</strain>
    </source>
</reference>
<comment type="caution">
    <text evidence="1">The sequence shown here is derived from an EMBL/GenBank/DDBJ whole genome shotgun (WGS) entry which is preliminary data.</text>
</comment>
<name>A0A8K0JKD1_9TREE</name>
<gene>
    <name evidence="1" type="ORF">FFLO_03641</name>
</gene>
<evidence type="ECO:0008006" key="3">
    <source>
        <dbReference type="Google" id="ProtNLM"/>
    </source>
</evidence>
<keyword evidence="2" id="KW-1185">Reference proteome</keyword>
<accession>A0A8K0JKD1</accession>
<evidence type="ECO:0000313" key="2">
    <source>
        <dbReference type="Proteomes" id="UP000812966"/>
    </source>
</evidence>
<dbReference type="InterPro" id="IPR003607">
    <property type="entry name" value="HD/PDEase_dom"/>
</dbReference>
<dbReference type="PANTHER" id="PTHR33594">
    <property type="entry name" value="SUPERFAMILY HYDROLASE, PUTATIVE (AFU_ORTHOLOGUE AFUA_1G03035)-RELATED"/>
    <property type="match status" value="1"/>
</dbReference>